<keyword evidence="1" id="KW-1133">Transmembrane helix</keyword>
<evidence type="ECO:0000313" key="3">
    <source>
        <dbReference type="Proteomes" id="UP000176037"/>
    </source>
</evidence>
<dbReference type="Pfam" id="PF04307">
    <property type="entry name" value="YdjM"/>
    <property type="match status" value="1"/>
</dbReference>
<feature type="transmembrane region" description="Helical" evidence="1">
    <location>
        <begin position="166"/>
        <end position="192"/>
    </location>
</feature>
<protein>
    <recommendedName>
        <fullName evidence="4">Hydrolase</fullName>
    </recommendedName>
</protein>
<dbReference type="InterPro" id="IPR007404">
    <property type="entry name" value="YdjM-like"/>
</dbReference>
<feature type="transmembrane region" description="Helical" evidence="1">
    <location>
        <begin position="135"/>
        <end position="154"/>
    </location>
</feature>
<feature type="transmembrane region" description="Helical" evidence="1">
    <location>
        <begin position="61"/>
        <end position="83"/>
    </location>
</feature>
<dbReference type="OrthoDB" id="9781927at2"/>
<dbReference type="RefSeq" id="WP_070178373.1">
    <property type="nucleotide sequence ID" value="NZ_BMJR01000007.1"/>
</dbReference>
<dbReference type="InterPro" id="IPR053170">
    <property type="entry name" value="Transcription_regulator"/>
</dbReference>
<feature type="transmembrane region" description="Helical" evidence="1">
    <location>
        <begin position="212"/>
        <end position="230"/>
    </location>
</feature>
<dbReference type="PANTHER" id="PTHR40031">
    <property type="entry name" value="HYPOTHETICAL MEMBRANE SPANNING PROTEIN"/>
    <property type="match status" value="1"/>
</dbReference>
<comment type="caution">
    <text evidence="2">The sequence shown here is derived from an EMBL/GenBank/DDBJ whole genome shotgun (WGS) entry which is preliminary data.</text>
</comment>
<evidence type="ECO:0000256" key="1">
    <source>
        <dbReference type="SAM" id="Phobius"/>
    </source>
</evidence>
<keyword evidence="1" id="KW-0812">Transmembrane</keyword>
<dbReference type="EMBL" id="MJIC01000017">
    <property type="protein sequence ID" value="OFI32389.1"/>
    <property type="molecule type" value="Genomic_DNA"/>
</dbReference>
<dbReference type="STRING" id="1856405.BFC17_06635"/>
<evidence type="ECO:0000313" key="2">
    <source>
        <dbReference type="EMBL" id="OFI32389.1"/>
    </source>
</evidence>
<organism evidence="2 3">
    <name type="scientific">Alteromonas lipolytica</name>
    <dbReference type="NCBI Taxonomy" id="1856405"/>
    <lineage>
        <taxon>Bacteria</taxon>
        <taxon>Pseudomonadati</taxon>
        <taxon>Pseudomonadota</taxon>
        <taxon>Gammaproteobacteria</taxon>
        <taxon>Alteromonadales</taxon>
        <taxon>Alteromonadaceae</taxon>
        <taxon>Alteromonas/Salinimonas group</taxon>
        <taxon>Alteromonas</taxon>
    </lineage>
</organism>
<keyword evidence="3" id="KW-1185">Reference proteome</keyword>
<reference evidence="2 3" key="1">
    <citation type="submission" date="2016-09" db="EMBL/GenBank/DDBJ databases">
        <title>Alteromonas lipolytica, a new species isolated from sea water.</title>
        <authorList>
            <person name="Wu Y.-H."/>
            <person name="Cheng H."/>
            <person name="Xu X.-W."/>
        </authorList>
    </citation>
    <scope>NUCLEOTIDE SEQUENCE [LARGE SCALE GENOMIC DNA]</scope>
    <source>
        <strain evidence="2 3">JW12</strain>
    </source>
</reference>
<dbReference type="AlphaFoldDB" id="A0A1E8F8Z0"/>
<keyword evidence="1" id="KW-0472">Membrane</keyword>
<dbReference type="Proteomes" id="UP000176037">
    <property type="component" value="Unassembled WGS sequence"/>
</dbReference>
<feature type="transmembrane region" description="Helical" evidence="1">
    <location>
        <begin position="95"/>
        <end position="115"/>
    </location>
</feature>
<evidence type="ECO:0008006" key="4">
    <source>
        <dbReference type="Google" id="ProtNLM"/>
    </source>
</evidence>
<dbReference type="PANTHER" id="PTHR40031:SF1">
    <property type="entry name" value="MEMBRANE-BOUND METAL-DEPENDENT HYDROLASE"/>
    <property type="match status" value="1"/>
</dbReference>
<sequence length="366" mass="40014">MDPFTHTFAGGLLASGGLRKVTPLAAAALLIGANIPDVDIVVSLMGEQASVAHRRGWTHGVLAWVVLPLILSAGLMLFANIRARIKPATTIEPSFWPLLGLSLLAVLSHPLLDWLNNYGVRLLMPFDNRWFYGDTLFVLDPWVWLLLGGGYCYATSARRWQQLMWAVFWVVSSAVVCLNNFSTTATIVVWFIGLSSLLTLRIFVPGITPSSVARLALILGVGYIIINDIVSRFAAARVADEMAARGLGDVADIMVAPVPANPFAGNVVVEFEDHYRLGAWHWLNNPHLSLKDEALTASMQDVRVQAAAKALAARRFLMWSRYPYATVTSGAEGGFQVQFDDARYAGEAGLIRGPLVVLDDNLQQIE</sequence>
<gene>
    <name evidence="2" type="ORF">BFC17_06635</name>
</gene>
<accession>A0A1E8F8Z0</accession>
<name>A0A1E8F8Z0_9ALTE</name>
<proteinExistence type="predicted"/>